<name>A0A061FWL8_THECC</name>
<organism evidence="2 3">
    <name type="scientific">Theobroma cacao</name>
    <name type="common">Cacao</name>
    <name type="synonym">Cocoa</name>
    <dbReference type="NCBI Taxonomy" id="3641"/>
    <lineage>
        <taxon>Eukaryota</taxon>
        <taxon>Viridiplantae</taxon>
        <taxon>Streptophyta</taxon>
        <taxon>Embryophyta</taxon>
        <taxon>Tracheophyta</taxon>
        <taxon>Spermatophyta</taxon>
        <taxon>Magnoliopsida</taxon>
        <taxon>eudicotyledons</taxon>
        <taxon>Gunneridae</taxon>
        <taxon>Pentapetalae</taxon>
        <taxon>rosids</taxon>
        <taxon>malvids</taxon>
        <taxon>Malvales</taxon>
        <taxon>Malvaceae</taxon>
        <taxon>Byttnerioideae</taxon>
        <taxon>Theobroma</taxon>
    </lineage>
</organism>
<feature type="signal peptide" evidence="1">
    <location>
        <begin position="1"/>
        <end position="17"/>
    </location>
</feature>
<dbReference type="InParanoid" id="A0A061FWL8"/>
<gene>
    <name evidence="2" type="ORF">TCM_012680</name>
</gene>
<proteinExistence type="predicted"/>
<reference evidence="2 3" key="1">
    <citation type="journal article" date="2013" name="Genome Biol.">
        <title>The genome sequence of the most widely cultivated cacao type and its use to identify candidate genes regulating pod color.</title>
        <authorList>
            <person name="Motamayor J.C."/>
            <person name="Mockaitis K."/>
            <person name="Schmutz J."/>
            <person name="Haiminen N."/>
            <person name="Iii D.L."/>
            <person name="Cornejo O."/>
            <person name="Findley S.D."/>
            <person name="Zheng P."/>
            <person name="Utro F."/>
            <person name="Royaert S."/>
            <person name="Saski C."/>
            <person name="Jenkins J."/>
            <person name="Podicheti R."/>
            <person name="Zhao M."/>
            <person name="Scheffler B.E."/>
            <person name="Stack J.C."/>
            <person name="Feltus F.A."/>
            <person name="Mustiga G.M."/>
            <person name="Amores F."/>
            <person name="Phillips W."/>
            <person name="Marelli J.P."/>
            <person name="May G.D."/>
            <person name="Shapiro H."/>
            <person name="Ma J."/>
            <person name="Bustamante C.D."/>
            <person name="Schnell R.J."/>
            <person name="Main D."/>
            <person name="Gilbert D."/>
            <person name="Parida L."/>
            <person name="Kuhn D.N."/>
        </authorList>
    </citation>
    <scope>NUCLEOTIDE SEQUENCE [LARGE SCALE GENOMIC DNA]</scope>
    <source>
        <strain evidence="3">cv. Matina 1-6</strain>
    </source>
</reference>
<keyword evidence="3" id="KW-1185">Reference proteome</keyword>
<dbReference type="EMBL" id="CM001881">
    <property type="protein sequence ID" value="EOY21252.1"/>
    <property type="molecule type" value="Genomic_DNA"/>
</dbReference>
<dbReference type="HOGENOM" id="CLU_2445224_0_0_1"/>
<protein>
    <submittedName>
        <fullName evidence="2">Uncharacterized protein</fullName>
    </submittedName>
</protein>
<sequence>MKPTLFLFQILSLLASAIPSLLRDKGKKVDAPLKVEAEGKIYDTLVFVVGIESSCDLQCYEKGKEISMETMKIGGERETVVELMARREKG</sequence>
<accession>A0A061FWL8</accession>
<evidence type="ECO:0000256" key="1">
    <source>
        <dbReference type="SAM" id="SignalP"/>
    </source>
</evidence>
<evidence type="ECO:0000313" key="3">
    <source>
        <dbReference type="Proteomes" id="UP000026915"/>
    </source>
</evidence>
<dbReference type="AlphaFoldDB" id="A0A061FWL8"/>
<keyword evidence="1" id="KW-0732">Signal</keyword>
<feature type="chain" id="PRO_5001598629" evidence="1">
    <location>
        <begin position="18"/>
        <end position="90"/>
    </location>
</feature>
<evidence type="ECO:0000313" key="2">
    <source>
        <dbReference type="EMBL" id="EOY21252.1"/>
    </source>
</evidence>
<dbReference type="Proteomes" id="UP000026915">
    <property type="component" value="Chromosome 3"/>
</dbReference>
<dbReference type="Gramene" id="EOY21252">
    <property type="protein sequence ID" value="EOY21252"/>
    <property type="gene ID" value="TCM_012680"/>
</dbReference>